<dbReference type="InterPro" id="IPR036097">
    <property type="entry name" value="HisK_dim/P_sf"/>
</dbReference>
<dbReference type="InterPro" id="IPR004358">
    <property type="entry name" value="Sig_transdc_His_kin-like_C"/>
</dbReference>
<dbReference type="InterPro" id="IPR036890">
    <property type="entry name" value="HATPase_C_sf"/>
</dbReference>
<dbReference type="AlphaFoldDB" id="A0A1X9T3H1"/>
<reference evidence="11 12" key="1">
    <citation type="journal article" date="2017" name="Genome Biol. Evol.">
        <title>Comparative Genomic Analysis Identifies a Campylobacter Clade Deficient in Selenium Metabolism.</title>
        <authorList>
            <person name="Miller W.G."/>
            <person name="Yee E."/>
            <person name="Lopes B.S."/>
            <person name="Chapman M.H."/>
            <person name="Huynh S."/>
            <person name="Bono J.L."/>
            <person name="Parker C.T."/>
            <person name="Strachan N.J.C."/>
            <person name="Forbes K.J."/>
        </authorList>
    </citation>
    <scope>NUCLEOTIDE SEQUENCE [LARGE SCALE GENOMIC DNA]</scope>
    <source>
        <strain evidence="11 12">RM8964</strain>
    </source>
</reference>
<evidence type="ECO:0000256" key="3">
    <source>
        <dbReference type="ARBA" id="ARBA00022553"/>
    </source>
</evidence>
<dbReference type="InterPro" id="IPR050351">
    <property type="entry name" value="BphY/WalK/GraS-like"/>
</dbReference>
<dbReference type="Pfam" id="PF02518">
    <property type="entry name" value="HATPase_c"/>
    <property type="match status" value="1"/>
</dbReference>
<keyword evidence="3" id="KW-0597">Phosphoprotein</keyword>
<dbReference type="PANTHER" id="PTHR45453">
    <property type="entry name" value="PHOSPHATE REGULON SENSOR PROTEIN PHOR"/>
    <property type="match status" value="1"/>
</dbReference>
<dbReference type="EC" id="2.7.13.3" evidence="2"/>
<sequence>MQKRVFYFIIFSMLGLALFVNLFLIFSIESVLKNDLFNRLKNYVNKIKDEVVISIQNDSFANLKESHNGYRISIIDKNGVVIYDNFSSNLTNHSDRFEIKNAMKYGESKSIRYSDTLLKRQLYYAVKISTNKSDFILRIAKEQEYLYAIFISFVPYIIGEIIAVLIFSFLLAKYLTYIILRPIYDIDLKNLDENLPYPELKILIETLKKQNKIIKSQFKRLKQNRQELQSLTKGMKDGLIIINRSGEILSINPSAQKYFSNLAKNTNISEISNDLFLKLLLNNLRDFKDGKIKDEIREQIVFMQDMLVECEVVFWPIFSSKGKFKGLIIAICDITEFKRNQNLSKEFSANVTHELKTPLTSIMGNAEMIKNNLVKYDDLPHFIDTIYDESKRLLYLIEDILKLSFLDESHSKNIPFVKIELEDMVLKVYSNLKNIAKKYDIEFKFELEKAYIYGSKELLEHAIFNLCDNAIKYNNPGGYVKVQIKNLGAITELRIKDNGIGIDKADQDHIFERFYCANKAHSKKVGGTGLGLSIVKSILAIHHAKVKLNSQKDIGSEFIISFNNQKYNQSRT</sequence>
<feature type="domain" description="Histidine kinase" evidence="10">
    <location>
        <begin position="350"/>
        <end position="566"/>
    </location>
</feature>
<keyword evidence="9" id="KW-1133">Transmembrane helix</keyword>
<organism evidence="11 12">
    <name type="scientific">Campylobacter vicugnae</name>
    <dbReference type="NCBI Taxonomy" id="1660076"/>
    <lineage>
        <taxon>Bacteria</taxon>
        <taxon>Pseudomonadati</taxon>
        <taxon>Campylobacterota</taxon>
        <taxon>Epsilonproteobacteria</taxon>
        <taxon>Campylobacterales</taxon>
        <taxon>Campylobacteraceae</taxon>
        <taxon>Campylobacter</taxon>
    </lineage>
</organism>
<evidence type="ECO:0000256" key="9">
    <source>
        <dbReference type="SAM" id="Phobius"/>
    </source>
</evidence>
<evidence type="ECO:0000256" key="7">
    <source>
        <dbReference type="ARBA" id="ARBA00023136"/>
    </source>
</evidence>
<proteinExistence type="predicted"/>
<feature type="coiled-coil region" evidence="8">
    <location>
        <begin position="204"/>
        <end position="231"/>
    </location>
</feature>
<dbReference type="CDD" id="cd00075">
    <property type="entry name" value="HATPase"/>
    <property type="match status" value="1"/>
</dbReference>
<dbReference type="SMART" id="SM00387">
    <property type="entry name" value="HATPase_c"/>
    <property type="match status" value="1"/>
</dbReference>
<evidence type="ECO:0000256" key="2">
    <source>
        <dbReference type="ARBA" id="ARBA00012438"/>
    </source>
</evidence>
<dbReference type="FunFam" id="1.10.287.130:FF:000001">
    <property type="entry name" value="Two-component sensor histidine kinase"/>
    <property type="match status" value="1"/>
</dbReference>
<dbReference type="SUPFAM" id="SSF55785">
    <property type="entry name" value="PYP-like sensor domain (PAS domain)"/>
    <property type="match status" value="1"/>
</dbReference>
<gene>
    <name evidence="11" type="ORF">CVIC8964_1682</name>
</gene>
<dbReference type="Gene3D" id="3.30.450.20">
    <property type="entry name" value="PAS domain"/>
    <property type="match status" value="1"/>
</dbReference>
<evidence type="ECO:0000256" key="6">
    <source>
        <dbReference type="ARBA" id="ARBA00023012"/>
    </source>
</evidence>
<dbReference type="GO" id="GO:0005886">
    <property type="term" value="C:plasma membrane"/>
    <property type="evidence" value="ECO:0007669"/>
    <property type="project" value="TreeGrafter"/>
</dbReference>
<keyword evidence="8" id="KW-0175">Coiled coil</keyword>
<dbReference type="SUPFAM" id="SSF47384">
    <property type="entry name" value="Homodimeric domain of signal transducing histidine kinase"/>
    <property type="match status" value="1"/>
</dbReference>
<dbReference type="Gene3D" id="3.30.565.10">
    <property type="entry name" value="Histidine kinase-like ATPase, C-terminal domain"/>
    <property type="match status" value="1"/>
</dbReference>
<keyword evidence="9" id="KW-0812">Transmembrane</keyword>
<dbReference type="InterPro" id="IPR035965">
    <property type="entry name" value="PAS-like_dom_sf"/>
</dbReference>
<dbReference type="FunFam" id="3.30.565.10:FF:000006">
    <property type="entry name" value="Sensor histidine kinase WalK"/>
    <property type="match status" value="1"/>
</dbReference>
<dbReference type="GO" id="GO:0000155">
    <property type="term" value="F:phosphorelay sensor kinase activity"/>
    <property type="evidence" value="ECO:0007669"/>
    <property type="project" value="InterPro"/>
</dbReference>
<dbReference type="SMART" id="SM00388">
    <property type="entry name" value="HisKA"/>
    <property type="match status" value="1"/>
</dbReference>
<dbReference type="Pfam" id="PF00512">
    <property type="entry name" value="HisKA"/>
    <property type="match status" value="1"/>
</dbReference>
<dbReference type="InterPro" id="IPR003594">
    <property type="entry name" value="HATPase_dom"/>
</dbReference>
<dbReference type="PRINTS" id="PR00344">
    <property type="entry name" value="BCTRLSENSOR"/>
</dbReference>
<dbReference type="GO" id="GO:0004721">
    <property type="term" value="F:phosphoprotein phosphatase activity"/>
    <property type="evidence" value="ECO:0007669"/>
    <property type="project" value="TreeGrafter"/>
</dbReference>
<dbReference type="InterPro" id="IPR005467">
    <property type="entry name" value="His_kinase_dom"/>
</dbReference>
<dbReference type="Gene3D" id="1.10.287.130">
    <property type="match status" value="1"/>
</dbReference>
<dbReference type="PANTHER" id="PTHR45453:SF1">
    <property type="entry name" value="PHOSPHATE REGULON SENSOR PROTEIN PHOR"/>
    <property type="match status" value="1"/>
</dbReference>
<dbReference type="EMBL" id="CP018791">
    <property type="protein sequence ID" value="ARR03050.1"/>
    <property type="molecule type" value="Genomic_DNA"/>
</dbReference>
<dbReference type="Proteomes" id="UP000194265">
    <property type="component" value="Chromosome"/>
</dbReference>
<feature type="transmembrane region" description="Helical" evidence="9">
    <location>
        <begin position="145"/>
        <end position="172"/>
    </location>
</feature>
<evidence type="ECO:0000256" key="5">
    <source>
        <dbReference type="ARBA" id="ARBA00022777"/>
    </source>
</evidence>
<dbReference type="PROSITE" id="PS50109">
    <property type="entry name" value="HIS_KIN"/>
    <property type="match status" value="1"/>
</dbReference>
<evidence type="ECO:0000256" key="1">
    <source>
        <dbReference type="ARBA" id="ARBA00000085"/>
    </source>
</evidence>
<comment type="catalytic activity">
    <reaction evidence="1">
        <text>ATP + protein L-histidine = ADP + protein N-phospho-L-histidine.</text>
        <dbReference type="EC" id="2.7.13.3"/>
    </reaction>
</comment>
<keyword evidence="6" id="KW-0902">Two-component regulatory system</keyword>
<dbReference type="SUPFAM" id="SSF55874">
    <property type="entry name" value="ATPase domain of HSP90 chaperone/DNA topoisomerase II/histidine kinase"/>
    <property type="match status" value="1"/>
</dbReference>
<evidence type="ECO:0000256" key="4">
    <source>
        <dbReference type="ARBA" id="ARBA00022679"/>
    </source>
</evidence>
<keyword evidence="4" id="KW-0808">Transferase</keyword>
<dbReference type="GO" id="GO:0016036">
    <property type="term" value="P:cellular response to phosphate starvation"/>
    <property type="evidence" value="ECO:0007669"/>
    <property type="project" value="TreeGrafter"/>
</dbReference>
<accession>A0A1X9T3H1</accession>
<dbReference type="RefSeq" id="WP_086334155.1">
    <property type="nucleotide sequence ID" value="NZ_CP018791.1"/>
</dbReference>
<keyword evidence="7 9" id="KW-0472">Membrane</keyword>
<protein>
    <recommendedName>
        <fullName evidence="2">histidine kinase</fullName>
        <ecNumber evidence="2">2.7.13.3</ecNumber>
    </recommendedName>
</protein>
<dbReference type="OrthoDB" id="9813151at2"/>
<evidence type="ECO:0000259" key="10">
    <source>
        <dbReference type="PROSITE" id="PS50109"/>
    </source>
</evidence>
<name>A0A1X9T3H1_9BACT</name>
<dbReference type="InterPro" id="IPR003661">
    <property type="entry name" value="HisK_dim/P_dom"/>
</dbReference>
<dbReference type="STRING" id="1660074.CVIC8964_1682"/>
<evidence type="ECO:0000313" key="12">
    <source>
        <dbReference type="Proteomes" id="UP000194265"/>
    </source>
</evidence>
<dbReference type="CDD" id="cd00082">
    <property type="entry name" value="HisKA"/>
    <property type="match status" value="1"/>
</dbReference>
<evidence type="ECO:0000256" key="8">
    <source>
        <dbReference type="SAM" id="Coils"/>
    </source>
</evidence>
<keyword evidence="5 11" id="KW-0418">Kinase</keyword>
<feature type="transmembrane region" description="Helical" evidence="9">
    <location>
        <begin position="6"/>
        <end position="32"/>
    </location>
</feature>
<evidence type="ECO:0000313" key="11">
    <source>
        <dbReference type="EMBL" id="ARR03050.1"/>
    </source>
</evidence>